<dbReference type="InterPro" id="IPR024079">
    <property type="entry name" value="MetalloPept_cat_dom_sf"/>
</dbReference>
<feature type="binding site" evidence="8">
    <location>
        <position position="161"/>
    </location>
    <ligand>
        <name>Ca(2+)</name>
        <dbReference type="ChEBI" id="CHEBI:29108"/>
        <label>3</label>
    </ligand>
</feature>
<dbReference type="Pfam" id="PF00413">
    <property type="entry name" value="Peptidase_M10"/>
    <property type="match status" value="1"/>
</dbReference>
<dbReference type="InterPro" id="IPR036375">
    <property type="entry name" value="Hemopexin-like_dom_sf"/>
</dbReference>
<feature type="repeat" description="Hemopexin" evidence="10">
    <location>
        <begin position="313"/>
        <end position="368"/>
    </location>
</feature>
<proteinExistence type="evidence at transcript level"/>
<evidence type="ECO:0000256" key="5">
    <source>
        <dbReference type="ARBA" id="ARBA00022833"/>
    </source>
</evidence>
<evidence type="ECO:0000256" key="9">
    <source>
        <dbReference type="PIRSR" id="PIRSR621190-4"/>
    </source>
</evidence>
<dbReference type="InterPro" id="IPR021190">
    <property type="entry name" value="Pept_M10A"/>
</dbReference>
<keyword evidence="8" id="KW-0106">Calcium</keyword>
<feature type="binding site" evidence="8">
    <location>
        <position position="155"/>
    </location>
    <ligand>
        <name>Zn(2+)</name>
        <dbReference type="ChEBI" id="CHEBI:29105"/>
        <label>1</label>
    </ligand>
</feature>
<evidence type="ECO:0000256" key="6">
    <source>
        <dbReference type="ARBA" id="ARBA00023049"/>
    </source>
</evidence>
<gene>
    <name evidence="12" type="primary">Oja-mmp9</name>
</gene>
<feature type="repeat" description="Hemopexin" evidence="10">
    <location>
        <begin position="251"/>
        <end position="312"/>
    </location>
</feature>
<feature type="binding site" evidence="8">
    <location>
        <position position="212"/>
    </location>
    <ligand>
        <name>Zn(2+)</name>
        <dbReference type="ChEBI" id="CHEBI:29105"/>
        <label>2</label>
        <note>catalytic</note>
    </ligand>
</feature>
<feature type="binding site" evidence="8">
    <location>
        <position position="153"/>
    </location>
    <ligand>
        <name>Zn(2+)</name>
        <dbReference type="ChEBI" id="CHEBI:29105"/>
        <label>1</label>
    </ligand>
</feature>
<feature type="modified residue" description="Phosphotyrosine; by PKDCC" evidence="9">
    <location>
        <position position="357"/>
    </location>
</feature>
<dbReference type="InterPro" id="IPR001818">
    <property type="entry name" value="Pept_M10_metallopeptidase"/>
</dbReference>
<protein>
    <submittedName>
        <fullName evidence="12">Matrix metalloproteinase</fullName>
    </submittedName>
</protein>
<dbReference type="GO" id="GO:0006508">
    <property type="term" value="P:proteolysis"/>
    <property type="evidence" value="ECO:0007669"/>
    <property type="project" value="UniProtKB-KW"/>
</dbReference>
<feature type="binding site" evidence="8">
    <location>
        <position position="169"/>
    </location>
    <ligand>
        <name>Zn(2+)</name>
        <dbReference type="ChEBI" id="CHEBI:29105"/>
        <label>1</label>
    </ligand>
</feature>
<comment type="cofactor">
    <cofactor evidence="8">
        <name>Zn(2+)</name>
        <dbReference type="ChEBI" id="CHEBI:29105"/>
    </cofactor>
    <text evidence="8">Binds 2 Zn(2+) ions per subunit.</text>
</comment>
<feature type="binding site" evidence="8">
    <location>
        <position position="180"/>
    </location>
    <ligand>
        <name>Ca(2+)</name>
        <dbReference type="ChEBI" id="CHEBI:29108"/>
        <label>1</label>
    </ligand>
</feature>
<evidence type="ECO:0000256" key="10">
    <source>
        <dbReference type="PROSITE-ProRule" id="PRU01011"/>
    </source>
</evidence>
<feature type="binding site" evidence="8">
    <location>
        <position position="317"/>
    </location>
    <ligand>
        <name>Ca(2+)</name>
        <dbReference type="ChEBI" id="CHEBI:29108"/>
        <label>4</label>
    </ligand>
</feature>
<dbReference type="GO" id="GO:0004222">
    <property type="term" value="F:metalloendopeptidase activity"/>
    <property type="evidence" value="ECO:0007669"/>
    <property type="project" value="InterPro"/>
</dbReference>
<feature type="binding site" evidence="8">
    <location>
        <position position="177"/>
    </location>
    <ligand>
        <name>Zn(2+)</name>
        <dbReference type="ChEBI" id="CHEBI:29105"/>
        <label>1</label>
    </ligand>
</feature>
<accession>A0A0S3Q2T9</accession>
<dbReference type="SUPFAM" id="SSF50923">
    <property type="entry name" value="Hemopexin-like domain"/>
    <property type="match status" value="1"/>
</dbReference>
<evidence type="ECO:0000256" key="2">
    <source>
        <dbReference type="ARBA" id="ARBA00022670"/>
    </source>
</evidence>
<comment type="cofactor">
    <cofactor evidence="8">
        <name>Ca(2+)</name>
        <dbReference type="ChEBI" id="CHEBI:29108"/>
    </cofactor>
    <text evidence="8">Can bind about 5 Ca(2+) ions per subunit.</text>
</comment>
<dbReference type="GO" id="GO:0031012">
    <property type="term" value="C:extracellular matrix"/>
    <property type="evidence" value="ECO:0007669"/>
    <property type="project" value="InterPro"/>
</dbReference>
<dbReference type="AlphaFoldDB" id="A0A0S3Q2T9"/>
<dbReference type="PRINTS" id="PR00138">
    <property type="entry name" value="MATRIXIN"/>
</dbReference>
<dbReference type="PROSITE" id="PS51642">
    <property type="entry name" value="HEMOPEXIN_2"/>
    <property type="match status" value="3"/>
</dbReference>
<feature type="binding site" evidence="8">
    <location>
        <position position="179"/>
    </location>
    <ligand>
        <name>Ca(2+)</name>
        <dbReference type="ChEBI" id="CHEBI:29108"/>
        <label>3</label>
    </ligand>
</feature>
<dbReference type="InterPro" id="IPR006026">
    <property type="entry name" value="Peptidase_Metallo"/>
</dbReference>
<dbReference type="Gene3D" id="2.110.10.10">
    <property type="entry name" value="Hemopexin-like domain"/>
    <property type="match status" value="3"/>
</dbReference>
<feature type="active site" evidence="7">
    <location>
        <position position="203"/>
    </location>
</feature>
<dbReference type="EMBL" id="LC055996">
    <property type="protein sequence ID" value="BAT62448.1"/>
    <property type="molecule type" value="mRNA"/>
</dbReference>
<evidence type="ECO:0000256" key="4">
    <source>
        <dbReference type="ARBA" id="ARBA00022801"/>
    </source>
</evidence>
<dbReference type="GO" id="GO:0008270">
    <property type="term" value="F:zinc ion binding"/>
    <property type="evidence" value="ECO:0007669"/>
    <property type="project" value="InterPro"/>
</dbReference>
<keyword evidence="3 8" id="KW-0479">Metal-binding</keyword>
<keyword evidence="6" id="KW-0482">Metalloprotease</keyword>
<evidence type="ECO:0000256" key="8">
    <source>
        <dbReference type="PIRSR" id="PIRSR621190-2"/>
    </source>
</evidence>
<reference evidence="12" key="1">
    <citation type="submission" date="2015-05" db="EMBL/GenBank/DDBJ databases">
        <title>Function and evolution of the root in the bone-eating worm Osedax japonicus.</title>
        <authorList>
            <person name="Miyamoto N."/>
            <person name="Yoshida M."/>
            <person name="Koga H."/>
            <person name="Fujiwara Y."/>
        </authorList>
    </citation>
    <scope>NUCLEOTIDE SEQUENCE</scope>
</reference>
<feature type="binding site" evidence="8">
    <location>
        <position position="162"/>
    </location>
    <ligand>
        <name>Ca(2+)</name>
        <dbReference type="ChEBI" id="CHEBI:29108"/>
        <label>3</label>
    </ligand>
</feature>
<feature type="binding site" evidence="8">
    <location>
        <position position="220"/>
    </location>
    <ligand>
        <name>Zn(2+)</name>
        <dbReference type="ChEBI" id="CHEBI:29105"/>
        <label>2</label>
        <note>catalytic</note>
    </ligand>
</feature>
<feature type="binding site" evidence="8">
    <location>
        <position position="173"/>
    </location>
    <ligand>
        <name>Ca(2+)</name>
        <dbReference type="ChEBI" id="CHEBI:29108"/>
        <label>2</label>
    </ligand>
</feature>
<dbReference type="SMART" id="SM00235">
    <property type="entry name" value="ZnMc"/>
    <property type="match status" value="1"/>
</dbReference>
<evidence type="ECO:0000313" key="12">
    <source>
        <dbReference type="EMBL" id="BAT62448.1"/>
    </source>
</evidence>
<feature type="domain" description="Peptidase metallopeptidase" evidence="11">
    <location>
        <begin position="85"/>
        <end position="249"/>
    </location>
</feature>
<dbReference type="Gene3D" id="3.40.390.10">
    <property type="entry name" value="Collagenase (Catalytic Domain)"/>
    <property type="match status" value="1"/>
</dbReference>
<name>A0A0S3Q2T9_9ANNE</name>
<feature type="non-terminal residue" evidence="12">
    <location>
        <position position="456"/>
    </location>
</feature>
<feature type="repeat" description="Hemopexin" evidence="10">
    <location>
        <begin position="374"/>
        <end position="412"/>
    </location>
</feature>
<evidence type="ECO:0000256" key="3">
    <source>
        <dbReference type="ARBA" id="ARBA00022723"/>
    </source>
</evidence>
<keyword evidence="2" id="KW-0645">Protease</keyword>
<dbReference type="SMART" id="SM00120">
    <property type="entry name" value="HX"/>
    <property type="match status" value="3"/>
</dbReference>
<evidence type="ECO:0000256" key="1">
    <source>
        <dbReference type="ARBA" id="ARBA00010370"/>
    </source>
</evidence>
<feature type="non-terminal residue" evidence="12">
    <location>
        <position position="1"/>
    </location>
</feature>
<dbReference type="PANTHER" id="PTHR10201:SF323">
    <property type="entry name" value="MATRIX METALLOPROTEINASE-21"/>
    <property type="match status" value="1"/>
</dbReference>
<evidence type="ECO:0000256" key="7">
    <source>
        <dbReference type="PIRSR" id="PIRSR621190-1"/>
    </source>
</evidence>
<keyword evidence="4" id="KW-0378">Hydrolase</keyword>
<sequence length="456" mass="54017">PPTISHDRLKRDIHWLGYPVHEFVYDSKSSRQNHLQHLRNSLAKDEAVVKLLHKRLRNQFYRRKRSAPMLEDNVIFDSNGNAITKFKQYENRPITWRLLSAGYSKRFPIINQIAMLELAFRMWSEVAPLRFKRQDHGHIDDVDVHIIFGERSHLDCPKAFDGAGGEYAHSRIGFDMHFDDDENFKIRDYGEHGIYFVRVAVHEIGHVLGLGHNDKRDSIMFPVYQSSSGGVDLELGSYDRKALQRIYGVCRGTFDLVFDWLRKKPALTPKDHPRYIFNTYFFRGDHYWMYENRANRTRFGDPLFIANEWRGLPNQIDCYTQILDHKGNYEYEINTYFFKGDMYYLYDDEQDRVKPGYPRLIAEDFGSLCNESIPNDLDAVYFDKRTNLLYFFKGKWVWSFKNENIQKGCIEQKYLFTTLFPMKDGEENVVLGDVSQLFYSYAHRTLYVFVGETVYE</sequence>
<dbReference type="InterPro" id="IPR018487">
    <property type="entry name" value="Hemopexin-like_repeat"/>
</dbReference>
<feature type="binding site" evidence="8">
    <location>
        <position position="202"/>
    </location>
    <ligand>
        <name>Zn(2+)</name>
        <dbReference type="ChEBI" id="CHEBI:29105"/>
        <label>2</label>
        <note>catalytic</note>
    </ligand>
</feature>
<dbReference type="GO" id="GO:0030198">
    <property type="term" value="P:extracellular matrix organization"/>
    <property type="evidence" value="ECO:0007669"/>
    <property type="project" value="TreeGrafter"/>
</dbReference>
<dbReference type="GO" id="GO:0030574">
    <property type="term" value="P:collagen catabolic process"/>
    <property type="evidence" value="ECO:0007669"/>
    <property type="project" value="TreeGrafter"/>
</dbReference>
<feature type="binding site" evidence="8">
    <location>
        <position position="175"/>
    </location>
    <ligand>
        <name>Ca(2+)</name>
        <dbReference type="ChEBI" id="CHEBI:29108"/>
        <label>2</label>
    </ligand>
</feature>
<feature type="binding site" evidence="8">
    <location>
        <position position="206"/>
    </location>
    <ligand>
        <name>Zn(2+)</name>
        <dbReference type="ChEBI" id="CHEBI:29105"/>
        <label>2</label>
        <note>catalytic</note>
    </ligand>
</feature>
<organism evidence="12">
    <name type="scientific">Osedax japonicus</name>
    <dbReference type="NCBI Taxonomy" id="385425"/>
    <lineage>
        <taxon>Eukaryota</taxon>
        <taxon>Metazoa</taxon>
        <taxon>Spiralia</taxon>
        <taxon>Lophotrochozoa</taxon>
        <taxon>Annelida</taxon>
        <taxon>Polychaeta</taxon>
        <taxon>Sedentaria</taxon>
        <taxon>Canalipalpata</taxon>
        <taxon>Sabellida</taxon>
        <taxon>Siboglinidae</taxon>
        <taxon>Osedax</taxon>
    </lineage>
</organism>
<feature type="binding site" evidence="8">
    <location>
        <position position="182"/>
    </location>
    <ligand>
        <name>Ca(2+)</name>
        <dbReference type="ChEBI" id="CHEBI:29108"/>
        <label>3</label>
    </ligand>
</feature>
<feature type="binding site" evidence="8">
    <location>
        <position position="143"/>
    </location>
    <ligand>
        <name>Ca(2+)</name>
        <dbReference type="ChEBI" id="CHEBI:29108"/>
        <label>2</label>
    </ligand>
</feature>
<feature type="binding site" evidence="8">
    <location>
        <position position="182"/>
    </location>
    <ligand>
        <name>Ca(2+)</name>
        <dbReference type="ChEBI" id="CHEBI:29108"/>
        <label>1</label>
    </ligand>
</feature>
<dbReference type="SUPFAM" id="SSF55486">
    <property type="entry name" value="Metalloproteases ('zincins'), catalytic domain"/>
    <property type="match status" value="1"/>
</dbReference>
<comment type="similarity">
    <text evidence="1">Belongs to the peptidase M10A family.</text>
</comment>
<evidence type="ECO:0000259" key="11">
    <source>
        <dbReference type="SMART" id="SM00235"/>
    </source>
</evidence>
<dbReference type="PANTHER" id="PTHR10201">
    <property type="entry name" value="MATRIX METALLOPROTEINASE"/>
    <property type="match status" value="1"/>
</dbReference>
<keyword evidence="5 8" id="KW-0862">Zinc</keyword>
<dbReference type="Pfam" id="PF00045">
    <property type="entry name" value="Hemopexin"/>
    <property type="match status" value="3"/>
</dbReference>